<dbReference type="RefSeq" id="XP_002292823.1">
    <property type="nucleotide sequence ID" value="XM_002292787.1"/>
</dbReference>
<evidence type="ECO:0000259" key="2">
    <source>
        <dbReference type="SMART" id="SM00225"/>
    </source>
</evidence>
<dbReference type="PaxDb" id="35128-Thaps24159"/>
<dbReference type="InterPro" id="IPR011333">
    <property type="entry name" value="SKP1/BTB/POZ_sf"/>
</dbReference>
<feature type="domain" description="BTB" evidence="2">
    <location>
        <begin position="80"/>
        <end position="206"/>
    </location>
</feature>
<feature type="region of interest" description="Disordered" evidence="1">
    <location>
        <begin position="526"/>
        <end position="553"/>
    </location>
</feature>
<evidence type="ECO:0000256" key="1">
    <source>
        <dbReference type="SAM" id="MobiDB-lite"/>
    </source>
</evidence>
<dbReference type="InParanoid" id="B8C9B7"/>
<organism evidence="3 4">
    <name type="scientific">Thalassiosira pseudonana</name>
    <name type="common">Marine diatom</name>
    <name type="synonym">Cyclotella nana</name>
    <dbReference type="NCBI Taxonomy" id="35128"/>
    <lineage>
        <taxon>Eukaryota</taxon>
        <taxon>Sar</taxon>
        <taxon>Stramenopiles</taxon>
        <taxon>Ochrophyta</taxon>
        <taxon>Bacillariophyta</taxon>
        <taxon>Coscinodiscophyceae</taxon>
        <taxon>Thalassiosirophycidae</taxon>
        <taxon>Thalassiosirales</taxon>
        <taxon>Thalassiosiraceae</taxon>
        <taxon>Thalassiosira</taxon>
    </lineage>
</organism>
<dbReference type="Proteomes" id="UP000001449">
    <property type="component" value="Chromosome 10"/>
</dbReference>
<dbReference type="InterPro" id="IPR000210">
    <property type="entry name" value="BTB/POZ_dom"/>
</dbReference>
<dbReference type="Gene3D" id="3.30.710.10">
    <property type="entry name" value="Potassium Channel Kv1.1, Chain A"/>
    <property type="match status" value="1"/>
</dbReference>
<feature type="compositionally biased region" description="Low complexity" evidence="1">
    <location>
        <begin position="117"/>
        <end position="135"/>
    </location>
</feature>
<dbReference type="eggNOG" id="ENOG502RWUK">
    <property type="taxonomic scope" value="Eukaryota"/>
</dbReference>
<name>B8C9B7_THAPS</name>
<evidence type="ECO:0000313" key="3">
    <source>
        <dbReference type="EMBL" id="EED90019.1"/>
    </source>
</evidence>
<dbReference type="EMBL" id="CM000646">
    <property type="protein sequence ID" value="EED90019.1"/>
    <property type="molecule type" value="Genomic_DNA"/>
</dbReference>
<dbReference type="AlphaFoldDB" id="B8C9B7"/>
<protein>
    <recommendedName>
        <fullName evidence="2">BTB domain-containing protein</fullName>
    </recommendedName>
</protein>
<reference evidence="3 4" key="1">
    <citation type="journal article" date="2004" name="Science">
        <title>The genome of the diatom Thalassiosira pseudonana: ecology, evolution, and metabolism.</title>
        <authorList>
            <person name="Armbrust E.V."/>
            <person name="Berges J.A."/>
            <person name="Bowler C."/>
            <person name="Green B.R."/>
            <person name="Martinez D."/>
            <person name="Putnam N.H."/>
            <person name="Zhou S."/>
            <person name="Allen A.E."/>
            <person name="Apt K.E."/>
            <person name="Bechner M."/>
            <person name="Brzezinski M.A."/>
            <person name="Chaal B.K."/>
            <person name="Chiovitti A."/>
            <person name="Davis A.K."/>
            <person name="Demarest M.S."/>
            <person name="Detter J.C."/>
            <person name="Glavina T."/>
            <person name="Goodstein D."/>
            <person name="Hadi M.Z."/>
            <person name="Hellsten U."/>
            <person name="Hildebrand M."/>
            <person name="Jenkins B.D."/>
            <person name="Jurka J."/>
            <person name="Kapitonov V.V."/>
            <person name="Kroger N."/>
            <person name="Lau W.W."/>
            <person name="Lane T.W."/>
            <person name="Larimer F.W."/>
            <person name="Lippmeier J.C."/>
            <person name="Lucas S."/>
            <person name="Medina M."/>
            <person name="Montsant A."/>
            <person name="Obornik M."/>
            <person name="Parker M.S."/>
            <person name="Palenik B."/>
            <person name="Pazour G.J."/>
            <person name="Richardson P.M."/>
            <person name="Rynearson T.A."/>
            <person name="Saito M.A."/>
            <person name="Schwartz D.C."/>
            <person name="Thamatrakoln K."/>
            <person name="Valentin K."/>
            <person name="Vardi A."/>
            <person name="Wilkerson F.P."/>
            <person name="Rokhsar D.S."/>
        </authorList>
    </citation>
    <scope>NUCLEOTIDE SEQUENCE [LARGE SCALE GENOMIC DNA]</scope>
    <source>
        <strain evidence="3 4">CCMP1335</strain>
    </source>
</reference>
<sequence length="570" mass="63191">MIPSISNAKETTEEMRKAFKNLYANAVSCSDLSAIQSITIPDGACKEGGWKLDGCKEGSGRDMEGAVTLDWRADPFESMSDLTLVVYDGSGGVPYHVHTILMAFGGRRSGFVVDQMKQQQKKSGGSKQSSSSGSKNNTNAPDGKEYTIEIYVPALAAKYIPTLLDYIYGSTLRFTTSNAPPIRYLSNKFDIRDLHTQVSKSFISQDLELNTAPQYCIAADELKDFELRDKALRIMAERMERMNVNLLNGMSPRLMRSLVQCDKLECGGVVLSEKVAMWLRCRDAAEKEGSSVIPLTDEDFYWLTHVQLMPQVSPHDALFYLNYGANYPQVMNEIGPGSIKSRCLAACSGSWALDNLTAHLDNPEKRSMKLYENLEMDMKVQVLESSLVGAKKLMGERDQLSSSRDVRENDVQLSDEIMYQSIQKQYTSSSKVSKVIVMGAGIAPANGVYIYNPNSAANKSQQKDFPNMTIYEKEAVWNQSSVTFVLYPTSAGQYYTQYKLAVRLNNKMIVFYNSPTVMGVNGVSSRGESGAPLPEQGWEVEGEGVHPPPQFVGKIEQPVSIERSSLTKSV</sequence>
<keyword evidence="4" id="KW-1185">Reference proteome</keyword>
<dbReference type="KEGG" id="tps:THAPSDRAFT_24159"/>
<dbReference type="HOGENOM" id="CLU_478611_0_0_1"/>
<accession>B8C9B7</accession>
<gene>
    <name evidence="3" type="ORF">THAPSDRAFT_24159</name>
</gene>
<reference evidence="3 4" key="2">
    <citation type="journal article" date="2008" name="Nature">
        <title>The Phaeodactylum genome reveals the evolutionary history of diatom genomes.</title>
        <authorList>
            <person name="Bowler C."/>
            <person name="Allen A.E."/>
            <person name="Badger J.H."/>
            <person name="Grimwood J."/>
            <person name="Jabbari K."/>
            <person name="Kuo A."/>
            <person name="Maheswari U."/>
            <person name="Martens C."/>
            <person name="Maumus F."/>
            <person name="Otillar R.P."/>
            <person name="Rayko E."/>
            <person name="Salamov A."/>
            <person name="Vandepoele K."/>
            <person name="Beszteri B."/>
            <person name="Gruber A."/>
            <person name="Heijde M."/>
            <person name="Katinka M."/>
            <person name="Mock T."/>
            <person name="Valentin K."/>
            <person name="Verret F."/>
            <person name="Berges J.A."/>
            <person name="Brownlee C."/>
            <person name="Cadoret J.P."/>
            <person name="Chiovitti A."/>
            <person name="Choi C.J."/>
            <person name="Coesel S."/>
            <person name="De Martino A."/>
            <person name="Detter J.C."/>
            <person name="Durkin C."/>
            <person name="Falciatore A."/>
            <person name="Fournet J."/>
            <person name="Haruta M."/>
            <person name="Huysman M.J."/>
            <person name="Jenkins B.D."/>
            <person name="Jiroutova K."/>
            <person name="Jorgensen R.E."/>
            <person name="Joubert Y."/>
            <person name="Kaplan A."/>
            <person name="Kroger N."/>
            <person name="Kroth P.G."/>
            <person name="La Roche J."/>
            <person name="Lindquist E."/>
            <person name="Lommer M."/>
            <person name="Martin-Jezequel V."/>
            <person name="Lopez P.J."/>
            <person name="Lucas S."/>
            <person name="Mangogna M."/>
            <person name="McGinnis K."/>
            <person name="Medlin L.K."/>
            <person name="Montsant A."/>
            <person name="Oudot-Le Secq M.P."/>
            <person name="Napoli C."/>
            <person name="Obornik M."/>
            <person name="Parker M.S."/>
            <person name="Petit J.L."/>
            <person name="Porcel B.M."/>
            <person name="Poulsen N."/>
            <person name="Robison M."/>
            <person name="Rychlewski L."/>
            <person name="Rynearson T.A."/>
            <person name="Schmutz J."/>
            <person name="Shapiro H."/>
            <person name="Siaut M."/>
            <person name="Stanley M."/>
            <person name="Sussman M.R."/>
            <person name="Taylor A.R."/>
            <person name="Vardi A."/>
            <person name="von Dassow P."/>
            <person name="Vyverman W."/>
            <person name="Willis A."/>
            <person name="Wyrwicz L.S."/>
            <person name="Rokhsar D.S."/>
            <person name="Weissenbach J."/>
            <person name="Armbrust E.V."/>
            <person name="Green B.R."/>
            <person name="Van de Peer Y."/>
            <person name="Grigoriev I.V."/>
        </authorList>
    </citation>
    <scope>NUCLEOTIDE SEQUENCE [LARGE SCALE GENOMIC DNA]</scope>
    <source>
        <strain evidence="3 4">CCMP1335</strain>
    </source>
</reference>
<evidence type="ECO:0000313" key="4">
    <source>
        <dbReference type="Proteomes" id="UP000001449"/>
    </source>
</evidence>
<proteinExistence type="predicted"/>
<dbReference type="GeneID" id="7445872"/>
<feature type="region of interest" description="Disordered" evidence="1">
    <location>
        <begin position="115"/>
        <end position="141"/>
    </location>
</feature>
<dbReference type="Pfam" id="PF00651">
    <property type="entry name" value="BTB"/>
    <property type="match status" value="1"/>
</dbReference>
<dbReference type="SMART" id="SM00225">
    <property type="entry name" value="BTB"/>
    <property type="match status" value="1"/>
</dbReference>